<keyword evidence="2" id="KW-0645">Protease</keyword>
<evidence type="ECO:0000256" key="2">
    <source>
        <dbReference type="ARBA" id="ARBA00022670"/>
    </source>
</evidence>
<feature type="region of interest" description="Disordered" evidence="4">
    <location>
        <begin position="194"/>
        <end position="238"/>
    </location>
</feature>
<dbReference type="AlphaFoldDB" id="A0A7S4AWV5"/>
<dbReference type="PANTHER" id="PTHR12378">
    <property type="entry name" value="DESUMOYLATING ISOPEPTIDASE"/>
    <property type="match status" value="1"/>
</dbReference>
<accession>A0A7S4AWV5</accession>
<dbReference type="Pfam" id="PF05903">
    <property type="entry name" value="Peptidase_C97"/>
    <property type="match status" value="1"/>
</dbReference>
<dbReference type="Gene3D" id="3.90.1720.30">
    <property type="entry name" value="PPPDE domains"/>
    <property type="match status" value="1"/>
</dbReference>
<reference evidence="6" key="1">
    <citation type="submission" date="2021-01" db="EMBL/GenBank/DDBJ databases">
        <authorList>
            <person name="Corre E."/>
            <person name="Pelletier E."/>
            <person name="Niang G."/>
            <person name="Scheremetjew M."/>
            <person name="Finn R."/>
            <person name="Kale V."/>
            <person name="Holt S."/>
            <person name="Cochrane G."/>
            <person name="Meng A."/>
            <person name="Brown T."/>
            <person name="Cohen L."/>
        </authorList>
    </citation>
    <scope>NUCLEOTIDE SEQUENCE</scope>
    <source>
        <strain evidence="6">10249 10 AB</strain>
    </source>
</reference>
<evidence type="ECO:0000256" key="3">
    <source>
        <dbReference type="ARBA" id="ARBA00022801"/>
    </source>
</evidence>
<feature type="compositionally biased region" description="Polar residues" evidence="4">
    <location>
        <begin position="197"/>
        <end position="213"/>
    </location>
</feature>
<feature type="compositionally biased region" description="Basic residues" evidence="4">
    <location>
        <begin position="229"/>
        <end position="238"/>
    </location>
</feature>
<organism evidence="6">
    <name type="scientific">Pseudo-nitzschia australis</name>
    <dbReference type="NCBI Taxonomy" id="44445"/>
    <lineage>
        <taxon>Eukaryota</taxon>
        <taxon>Sar</taxon>
        <taxon>Stramenopiles</taxon>
        <taxon>Ochrophyta</taxon>
        <taxon>Bacillariophyta</taxon>
        <taxon>Bacillariophyceae</taxon>
        <taxon>Bacillariophycidae</taxon>
        <taxon>Bacillariales</taxon>
        <taxon>Bacillariaceae</taxon>
        <taxon>Pseudo-nitzschia</taxon>
    </lineage>
</organism>
<dbReference type="PROSITE" id="PS51858">
    <property type="entry name" value="PPPDE"/>
    <property type="match status" value="1"/>
</dbReference>
<dbReference type="GO" id="GO:0006508">
    <property type="term" value="P:proteolysis"/>
    <property type="evidence" value="ECO:0007669"/>
    <property type="project" value="UniProtKB-KW"/>
</dbReference>
<dbReference type="PANTHER" id="PTHR12378:SF80">
    <property type="entry name" value="IP06716P-RELATED"/>
    <property type="match status" value="1"/>
</dbReference>
<dbReference type="GO" id="GO:0016579">
    <property type="term" value="P:protein deubiquitination"/>
    <property type="evidence" value="ECO:0007669"/>
    <property type="project" value="TreeGrafter"/>
</dbReference>
<gene>
    <name evidence="6" type="ORF">PAUS00366_LOCUS22392</name>
</gene>
<sequence>MGEENNIVLNIYELPMSTPDNEQPYGSIKSFFSRILPSTGFGVYHTSIDVNDNTYSFAVGGVTKISVSNKHRNLPPQALFKESIVLGSISSSTTDSPSDTAQSVQKCLDYLKQNFFTPTGYHLAYRNCNHFTETLATALIVPAADLVRNRTLKSYPSYINRLARTGSIVLDESADKTEGTSGPCDVTKEARAAMEINENSSSKTNKASSGQNGKQRKQKKELSEAQKKILAKLKSPKK</sequence>
<evidence type="ECO:0000256" key="1">
    <source>
        <dbReference type="ARBA" id="ARBA00008140"/>
    </source>
</evidence>
<dbReference type="GO" id="GO:0101005">
    <property type="term" value="F:deubiquitinase activity"/>
    <property type="evidence" value="ECO:0007669"/>
    <property type="project" value="TreeGrafter"/>
</dbReference>
<proteinExistence type="inferred from homology"/>
<dbReference type="SMART" id="SM01179">
    <property type="entry name" value="DUF862"/>
    <property type="match status" value="1"/>
</dbReference>
<name>A0A7S4AWV5_9STRA</name>
<dbReference type="InterPro" id="IPR008580">
    <property type="entry name" value="PPPDE_dom"/>
</dbReference>
<evidence type="ECO:0000259" key="5">
    <source>
        <dbReference type="PROSITE" id="PS51858"/>
    </source>
</evidence>
<keyword evidence="3" id="KW-0378">Hydrolase</keyword>
<feature type="domain" description="PPPDE" evidence="5">
    <location>
        <begin position="5"/>
        <end position="173"/>
    </location>
</feature>
<protein>
    <recommendedName>
        <fullName evidence="5">PPPDE domain-containing protein</fullName>
    </recommendedName>
</protein>
<dbReference type="EMBL" id="HBIX01034278">
    <property type="protein sequence ID" value="CAE0729607.1"/>
    <property type="molecule type" value="Transcribed_RNA"/>
</dbReference>
<comment type="similarity">
    <text evidence="1">Belongs to the DeSI family.</text>
</comment>
<evidence type="ECO:0000256" key="4">
    <source>
        <dbReference type="SAM" id="MobiDB-lite"/>
    </source>
</evidence>
<evidence type="ECO:0000313" key="6">
    <source>
        <dbReference type="EMBL" id="CAE0729607.1"/>
    </source>
</evidence>
<dbReference type="InterPro" id="IPR042266">
    <property type="entry name" value="PPPDE_sf"/>
</dbReference>